<sequence>MTYYIGLDVSVESTAICVIDDKGHVAKELSVPSRPDDLAAALNPFSEAIGSIGLEAGPMSSFLAAGLKRHGLVPVLMETRRVHAALSAIPVKTDRRDARGIAELLRMGWFQPVHLKTPAARDLRLILSARDTLGRRIRELDNSVRGLLRGFGLKVPKGARGRLCDLVRDLIDGNPALKAAITPLLAAREAMADEFARLDKLVRDQSRKDPVCRLLMTVPGVGAVIAMTFRAAIDDPKRFRSSKSVGACFGLTPRRYQSGETDRVSSITKAGDASVRTALYEAAHVMLVRSSRWTPLKAWAMRVAARRGAKRAKIALARKLAVILHRMWMDGTEFKAA</sequence>
<gene>
    <name evidence="3" type="ORF">GS617_21435</name>
</gene>
<keyword evidence="4" id="KW-1185">Reference proteome</keyword>
<dbReference type="Proteomes" id="UP000599383">
    <property type="component" value="Unassembled WGS sequence"/>
</dbReference>
<evidence type="ECO:0000259" key="1">
    <source>
        <dbReference type="Pfam" id="PF01548"/>
    </source>
</evidence>
<feature type="domain" description="Transposase IS110-like N-terminal" evidence="1">
    <location>
        <begin position="5"/>
        <end position="150"/>
    </location>
</feature>
<dbReference type="InterPro" id="IPR047650">
    <property type="entry name" value="Transpos_IS110"/>
</dbReference>
<name>A0ABX1WI27_9RHOB</name>
<proteinExistence type="predicted"/>
<dbReference type="PANTHER" id="PTHR33055:SF3">
    <property type="entry name" value="PUTATIVE TRANSPOSASE FOR IS117-RELATED"/>
    <property type="match status" value="1"/>
</dbReference>
<dbReference type="PANTHER" id="PTHR33055">
    <property type="entry name" value="TRANSPOSASE FOR INSERTION SEQUENCE ELEMENT IS1111A"/>
    <property type="match status" value="1"/>
</dbReference>
<dbReference type="NCBIfam" id="NF033542">
    <property type="entry name" value="transpos_IS110"/>
    <property type="match status" value="1"/>
</dbReference>
<evidence type="ECO:0000313" key="4">
    <source>
        <dbReference type="Proteomes" id="UP000599383"/>
    </source>
</evidence>
<evidence type="ECO:0000259" key="2">
    <source>
        <dbReference type="Pfam" id="PF02371"/>
    </source>
</evidence>
<accession>A0ABX1WI27</accession>
<reference evidence="3 4" key="1">
    <citation type="submission" date="2019-12" db="EMBL/GenBank/DDBJ databases">
        <title>Ruegeria JWLKs population differentiation of coral mucus and skeleton niches.</title>
        <authorList>
            <person name="Luo D."/>
        </authorList>
    </citation>
    <scope>NUCLEOTIDE SEQUENCE [LARGE SCALE GENOMIC DNA]</scope>
    <source>
        <strain evidence="3 4">HKCCD6238</strain>
    </source>
</reference>
<dbReference type="Pfam" id="PF02371">
    <property type="entry name" value="Transposase_20"/>
    <property type="match status" value="1"/>
</dbReference>
<dbReference type="RefSeq" id="WP_171364718.1">
    <property type="nucleotide sequence ID" value="NZ_WVQY01000017.1"/>
</dbReference>
<dbReference type="Pfam" id="PF01548">
    <property type="entry name" value="DEDD_Tnp_IS110"/>
    <property type="match status" value="1"/>
</dbReference>
<dbReference type="InterPro" id="IPR003346">
    <property type="entry name" value="Transposase_20"/>
</dbReference>
<dbReference type="EMBL" id="WVQY01000017">
    <property type="protein sequence ID" value="NOD32837.1"/>
    <property type="molecule type" value="Genomic_DNA"/>
</dbReference>
<evidence type="ECO:0000313" key="3">
    <source>
        <dbReference type="EMBL" id="NOD32837.1"/>
    </source>
</evidence>
<feature type="domain" description="Transposase IS116/IS110/IS902 C-terminal" evidence="2">
    <location>
        <begin position="212"/>
        <end position="292"/>
    </location>
</feature>
<organism evidence="3 4">
    <name type="scientific">Ruegeria atlantica</name>
    <dbReference type="NCBI Taxonomy" id="81569"/>
    <lineage>
        <taxon>Bacteria</taxon>
        <taxon>Pseudomonadati</taxon>
        <taxon>Pseudomonadota</taxon>
        <taxon>Alphaproteobacteria</taxon>
        <taxon>Rhodobacterales</taxon>
        <taxon>Roseobacteraceae</taxon>
        <taxon>Ruegeria</taxon>
    </lineage>
</organism>
<comment type="caution">
    <text evidence="3">The sequence shown here is derived from an EMBL/GenBank/DDBJ whole genome shotgun (WGS) entry which is preliminary data.</text>
</comment>
<protein>
    <submittedName>
        <fullName evidence="3">IS110 family transposase</fullName>
    </submittedName>
</protein>
<dbReference type="InterPro" id="IPR002525">
    <property type="entry name" value="Transp_IS110-like_N"/>
</dbReference>